<dbReference type="AlphaFoldDB" id="A0A6H0XRV6"/>
<feature type="region of interest" description="Disordered" evidence="1">
    <location>
        <begin position="1"/>
        <end position="402"/>
    </location>
</feature>
<feature type="compositionally biased region" description="Basic and acidic residues" evidence="1">
    <location>
        <begin position="689"/>
        <end position="707"/>
    </location>
</feature>
<keyword evidence="4" id="KW-1185">Reference proteome</keyword>
<dbReference type="InterPro" id="IPR000156">
    <property type="entry name" value="Ran_bind_dom"/>
</dbReference>
<feature type="compositionally biased region" description="Low complexity" evidence="1">
    <location>
        <begin position="760"/>
        <end position="770"/>
    </location>
</feature>
<feature type="compositionally biased region" description="Low complexity" evidence="1">
    <location>
        <begin position="114"/>
        <end position="132"/>
    </location>
</feature>
<dbReference type="InterPro" id="IPR011993">
    <property type="entry name" value="PH-like_dom_sf"/>
</dbReference>
<dbReference type="InterPro" id="IPR053074">
    <property type="entry name" value="NPC_Nucleoporin"/>
</dbReference>
<dbReference type="PANTHER" id="PTHR38697">
    <property type="entry name" value="NUCLEAR PORE COMPLEX PROTEIN SIMILAR TO S. CEREVISIAE NUP2 (EUROFUNG)"/>
    <property type="match status" value="1"/>
</dbReference>
<organism evidence="3 4">
    <name type="scientific">Peltaster fructicola</name>
    <dbReference type="NCBI Taxonomy" id="286661"/>
    <lineage>
        <taxon>Eukaryota</taxon>
        <taxon>Fungi</taxon>
        <taxon>Dikarya</taxon>
        <taxon>Ascomycota</taxon>
        <taxon>Pezizomycotina</taxon>
        <taxon>Dothideomycetes</taxon>
        <taxon>Dothideomycetes incertae sedis</taxon>
        <taxon>Peltaster</taxon>
    </lineage>
</organism>
<proteinExistence type="predicted"/>
<gene>
    <name evidence="3" type="ORF">AMS68_002882</name>
</gene>
<feature type="region of interest" description="Disordered" evidence="1">
    <location>
        <begin position="795"/>
        <end position="840"/>
    </location>
</feature>
<protein>
    <recommendedName>
        <fullName evidence="2">RanBD1 domain-containing protein</fullName>
    </recommendedName>
</protein>
<feature type="compositionally biased region" description="Acidic residues" evidence="1">
    <location>
        <begin position="679"/>
        <end position="688"/>
    </location>
</feature>
<feature type="compositionally biased region" description="Low complexity" evidence="1">
    <location>
        <begin position="372"/>
        <end position="393"/>
    </location>
</feature>
<sequence>MSKRSIQFQGGGERYGGDSQAEEVVDRPIHATAAQLAKRKIAQAKGSRRPRSESPLTSTGSIFEQASQSNLLGNNNNNPMAPNPSNPFNSNPSFTFGANGSTGGSFNSGGGSFTFGQQTQQSTPNTNSSFTFGAAPASNSFQFGQSPVPQSNGFGGGFSFGQPQNGDSGKTVFGEAFPNTANQKPAAPPATNGGFTFGQKPAETQGAPNPFGGFNTTQAAPEKPASDGWSSFLNQKPAETPKPATNGFAPSTNSIFSQTNGASQSNGVFAGFGQTQKTPNFKFNAQPEDNDASMMSPENTPQKQNTGIFGGLNGAVKEPVQATQPAQQAEAPKGSLFDRITRSPPKEAPNIFGGSLPPAAPTKNLFSQAPTPSATQSAPVPQAAQPQPSTVQTSMDKTKPEHYASTRELNEALLQHLKTQDLNKDLSTILKYYQSEVSKLQSDSIASAADSEGAAPAVKSTTGFGNSVLGKPASHASTTGLFGAASSTARTEQPAYPSLPDNASATSKLFQAALDKPAQISTPSTSLFAATTKTNGFTPSAKPAGESTPSLFAAKPAEAASTSSSLFAAKPAEAATTSSSLFTAKPAEAAKASSSLFTAKPVETTSTTTTSSLFAANPAATSASTPSLFAPKPTDGSAKSAGFTPAVAPSSGSSSFLSSFGQQAAQNAEKEKKRRRDEDYDSDEENEAEWEKRDAEEQEAKRSKIAEAAKTNGGFKFVPTGTTSSSIFGKPAEPAKTTADSAPTEDHTWKQGTPIKFGGAATSTTPAAAPKLGLFNSVTPSASLFSNTSKPAPAFSFGQPSSAPAPAPSVAQASSTPAPATTNADTAEQGEEGDAAPPEPQLDDMAVLLQSEKDESDVLLYIEKSKSRKLENRSAEGGSEKMTWIDKGHGPIWILRNKATGKTRVLQKIKDSGRAAMNFSVLAGSESLYKNEGMNGKAIMATFIDHIGDKDTNKLSQWAVIVGKKEDAAEFTRILREEQKKA</sequence>
<reference evidence="3 4" key="1">
    <citation type="journal article" date="2016" name="Sci. Rep.">
        <title>Peltaster fructicola genome reveals evolution from an invasive phytopathogen to an ectophytic parasite.</title>
        <authorList>
            <person name="Xu C."/>
            <person name="Chen H."/>
            <person name="Gleason M.L."/>
            <person name="Xu J.R."/>
            <person name="Liu H."/>
            <person name="Zhang R."/>
            <person name="Sun G."/>
        </authorList>
    </citation>
    <scope>NUCLEOTIDE SEQUENCE [LARGE SCALE GENOMIC DNA]</scope>
    <source>
        <strain evidence="3 4">LNHT1506</strain>
    </source>
</reference>
<feature type="compositionally biased region" description="Polar residues" evidence="1">
    <location>
        <begin position="54"/>
        <end position="64"/>
    </location>
</feature>
<evidence type="ECO:0000313" key="3">
    <source>
        <dbReference type="EMBL" id="QIW97364.1"/>
    </source>
</evidence>
<name>A0A6H0XRV6_9PEZI</name>
<dbReference type="Pfam" id="PF00638">
    <property type="entry name" value="Ran_BP1"/>
    <property type="match status" value="1"/>
</dbReference>
<evidence type="ECO:0000313" key="4">
    <source>
        <dbReference type="Proteomes" id="UP000503462"/>
    </source>
</evidence>
<feature type="compositionally biased region" description="Low complexity" evidence="1">
    <location>
        <begin position="86"/>
        <end position="99"/>
    </location>
</feature>
<feature type="compositionally biased region" description="Low complexity" evidence="1">
    <location>
        <begin position="795"/>
        <end position="827"/>
    </location>
</feature>
<dbReference type="PANTHER" id="PTHR38697:SF1">
    <property type="entry name" value="NUCLEAR PORE COMPLEX PROTEIN SIMILAR TO S. CEREVISIAE NUP2 (EUROFUNG)"/>
    <property type="match status" value="1"/>
</dbReference>
<feature type="compositionally biased region" description="Polar residues" evidence="1">
    <location>
        <begin position="296"/>
        <end position="307"/>
    </location>
</feature>
<feature type="compositionally biased region" description="Low complexity" evidence="1">
    <location>
        <begin position="620"/>
        <end position="630"/>
    </location>
</feature>
<feature type="compositionally biased region" description="Low complexity" evidence="1">
    <location>
        <begin position="65"/>
        <end position="80"/>
    </location>
</feature>
<feature type="domain" description="RanBD1" evidence="2">
    <location>
        <begin position="835"/>
        <end position="982"/>
    </location>
</feature>
<feature type="compositionally biased region" description="Basic residues" evidence="1">
    <location>
        <begin position="37"/>
        <end position="49"/>
    </location>
</feature>
<dbReference type="Proteomes" id="UP000503462">
    <property type="component" value="Chromosome 2"/>
</dbReference>
<dbReference type="SUPFAM" id="SSF50729">
    <property type="entry name" value="PH domain-like"/>
    <property type="match status" value="1"/>
</dbReference>
<dbReference type="OrthoDB" id="10265837at2759"/>
<feature type="compositionally biased region" description="Low complexity" evidence="1">
    <location>
        <begin position="650"/>
        <end position="661"/>
    </location>
</feature>
<feature type="region of interest" description="Disordered" evidence="1">
    <location>
        <begin position="620"/>
        <end position="773"/>
    </location>
</feature>
<dbReference type="Gene3D" id="2.30.29.30">
    <property type="entry name" value="Pleckstrin-homology domain (PH domain)/Phosphotyrosine-binding domain (PTB)"/>
    <property type="match status" value="1"/>
</dbReference>
<feature type="compositionally biased region" description="Polar residues" evidence="1">
    <location>
        <begin position="137"/>
        <end position="148"/>
    </location>
</feature>
<feature type="compositionally biased region" description="Low complexity" evidence="1">
    <location>
        <begin position="319"/>
        <end position="332"/>
    </location>
</feature>
<accession>A0A6H0XRV6</accession>
<dbReference type="EMBL" id="CP051140">
    <property type="protein sequence ID" value="QIW97364.1"/>
    <property type="molecule type" value="Genomic_DNA"/>
</dbReference>
<feature type="compositionally biased region" description="Polar residues" evidence="1">
    <location>
        <begin position="248"/>
        <end position="283"/>
    </location>
</feature>
<dbReference type="PROSITE" id="PS50196">
    <property type="entry name" value="RANBD1"/>
    <property type="match status" value="1"/>
</dbReference>
<evidence type="ECO:0000259" key="2">
    <source>
        <dbReference type="PROSITE" id="PS50196"/>
    </source>
</evidence>
<evidence type="ECO:0000256" key="1">
    <source>
        <dbReference type="SAM" id="MobiDB-lite"/>
    </source>
</evidence>
<feature type="compositionally biased region" description="Gly residues" evidence="1">
    <location>
        <begin position="100"/>
        <end position="113"/>
    </location>
</feature>